<dbReference type="EMBL" id="JARBHB010000005">
    <property type="protein sequence ID" value="KAJ8882949.1"/>
    <property type="molecule type" value="Genomic_DNA"/>
</dbReference>
<organism evidence="2 3">
    <name type="scientific">Dryococelus australis</name>
    <dbReference type="NCBI Taxonomy" id="614101"/>
    <lineage>
        <taxon>Eukaryota</taxon>
        <taxon>Metazoa</taxon>
        <taxon>Ecdysozoa</taxon>
        <taxon>Arthropoda</taxon>
        <taxon>Hexapoda</taxon>
        <taxon>Insecta</taxon>
        <taxon>Pterygota</taxon>
        <taxon>Neoptera</taxon>
        <taxon>Polyneoptera</taxon>
        <taxon>Phasmatodea</taxon>
        <taxon>Verophasmatodea</taxon>
        <taxon>Anareolatae</taxon>
        <taxon>Phasmatidae</taxon>
        <taxon>Eurycanthinae</taxon>
        <taxon>Dryococelus</taxon>
    </lineage>
</organism>
<dbReference type="Proteomes" id="UP001159363">
    <property type="component" value="Chromosome 4"/>
</dbReference>
<feature type="region of interest" description="Disordered" evidence="1">
    <location>
        <begin position="323"/>
        <end position="352"/>
    </location>
</feature>
<accession>A0ABQ9HFA7</accession>
<evidence type="ECO:0000313" key="2">
    <source>
        <dbReference type="EMBL" id="KAJ8882949.1"/>
    </source>
</evidence>
<keyword evidence="3" id="KW-1185">Reference proteome</keyword>
<sequence>MKTRHFDSRTRNRTRLIPSASPVVWRYRRTCRDVQWRLSWRTTLSLAGAKEATGRITDRSERVVGRGRGRAGTPYPRVPPGEREGEADDDDKCRRRGGARLVTSGRPRAYLRVSITSCRRRPARRIKQRGAVSARLRLNTRVLWGVEASVGLGCGRRVPSSRAFWGDVSLSLPGFIQSDVRYLSAAQLLQVGHWWYRPFTFSPAICSAKDHAAASPAGQRSRMNRRCCESQTEKRIEIGDIGEPEKIPTRLGKGSEMKTRSRLWRQNQRASRLESRDILHGNFRLRPKWPPVAAGSHPHLTHAWCHFKIMLALQFEYGAAPELGGGGRRRIPEETRRPAASSGTIPTCENPVTRPGIKLGSAWWKARVLIAQPPRPLQRRNARVGAKREIPEKTHRAGAKIRETPSVIEPHFSEVGAE</sequence>
<feature type="compositionally biased region" description="Basic and acidic residues" evidence="1">
    <location>
        <begin position="244"/>
        <end position="259"/>
    </location>
</feature>
<evidence type="ECO:0000313" key="3">
    <source>
        <dbReference type="Proteomes" id="UP001159363"/>
    </source>
</evidence>
<protein>
    <submittedName>
        <fullName evidence="2">Uncharacterized protein</fullName>
    </submittedName>
</protein>
<feature type="region of interest" description="Disordered" evidence="1">
    <location>
        <begin position="64"/>
        <end position="96"/>
    </location>
</feature>
<feature type="region of interest" description="Disordered" evidence="1">
    <location>
        <begin position="378"/>
        <end position="418"/>
    </location>
</feature>
<feature type="region of interest" description="Disordered" evidence="1">
    <location>
        <begin position="244"/>
        <end position="266"/>
    </location>
</feature>
<comment type="caution">
    <text evidence="2">The sequence shown here is derived from an EMBL/GenBank/DDBJ whole genome shotgun (WGS) entry which is preliminary data.</text>
</comment>
<reference evidence="2 3" key="1">
    <citation type="submission" date="2023-02" db="EMBL/GenBank/DDBJ databases">
        <title>LHISI_Scaffold_Assembly.</title>
        <authorList>
            <person name="Stuart O.P."/>
            <person name="Cleave R."/>
            <person name="Magrath M.J.L."/>
            <person name="Mikheyev A.S."/>
        </authorList>
    </citation>
    <scope>NUCLEOTIDE SEQUENCE [LARGE SCALE GENOMIC DNA]</scope>
    <source>
        <strain evidence="2">Daus_M_001</strain>
        <tissue evidence="2">Leg muscle</tissue>
    </source>
</reference>
<proteinExistence type="predicted"/>
<evidence type="ECO:0000256" key="1">
    <source>
        <dbReference type="SAM" id="MobiDB-lite"/>
    </source>
</evidence>
<name>A0ABQ9HFA7_9NEOP</name>
<feature type="compositionally biased region" description="Basic and acidic residues" evidence="1">
    <location>
        <begin position="386"/>
        <end position="403"/>
    </location>
</feature>
<gene>
    <name evidence="2" type="ORF">PR048_014788</name>
</gene>